<dbReference type="InterPro" id="IPR020843">
    <property type="entry name" value="ER"/>
</dbReference>
<dbReference type="SUPFAM" id="SSF50129">
    <property type="entry name" value="GroES-like"/>
    <property type="match status" value="1"/>
</dbReference>
<comment type="caution">
    <text evidence="6">The sequence shown here is derived from an EMBL/GenBank/DDBJ whole genome shotgun (WGS) entry which is preliminary data.</text>
</comment>
<dbReference type="InterPro" id="IPR013149">
    <property type="entry name" value="ADH-like_C"/>
</dbReference>
<dbReference type="InterPro" id="IPR011032">
    <property type="entry name" value="GroES-like_sf"/>
</dbReference>
<dbReference type="InterPro" id="IPR036291">
    <property type="entry name" value="NAD(P)-bd_dom_sf"/>
</dbReference>
<reference evidence="6" key="1">
    <citation type="submission" date="2023-07" db="EMBL/GenBank/DDBJ databases">
        <title>Black Yeasts Isolated from many extreme environments.</title>
        <authorList>
            <person name="Coleine C."/>
            <person name="Stajich J.E."/>
            <person name="Selbmann L."/>
        </authorList>
    </citation>
    <scope>NUCLEOTIDE SEQUENCE</scope>
    <source>
        <strain evidence="6">CCFEE 5485</strain>
    </source>
</reference>
<dbReference type="InterPro" id="IPR047122">
    <property type="entry name" value="Trans-enoyl_RdTase-like"/>
</dbReference>
<keyword evidence="3" id="KW-0560">Oxidoreductase</keyword>
<name>A0AAE0WMZ1_9PEZI</name>
<dbReference type="InterPro" id="IPR013154">
    <property type="entry name" value="ADH-like_N"/>
</dbReference>
<protein>
    <recommendedName>
        <fullName evidence="5">Enoyl reductase (ER) domain-containing protein</fullName>
    </recommendedName>
</protein>
<evidence type="ECO:0000313" key="7">
    <source>
        <dbReference type="Proteomes" id="UP001274830"/>
    </source>
</evidence>
<accession>A0AAE0WMZ1</accession>
<proteinExistence type="inferred from homology"/>
<sequence>MSGKHQATVLAQKGGPISIQERTTPKPGSGEYLVEVKAVAFNPIDYYQRDFGLPPINQYPTVLGGDVAGTIAAAGSRVENPLPQGSRVLAGASAFFHNNDPDYGAFQRYVLVPWQLVTALPDKMSFEEGAVMPLAVMTALTAYTCVDIPLDTRFTAQDKQGYLVWGASSSVGTYAVQVAKSKGYTVYATASAKHHDYIKGLGADHVFAYQDKDVVDQITSAVKKDDITLTTAQCVVTGSLEPVLAILKATKGDGHAKVTHTPVLPPDHPTLENTTIKFNFPPIEQPAQNDHYRKCFQEWLAPGLRDGTVVSSPPVQHEGNGLEAIDKAIDAMRSGVSCKKIVVTL</sequence>
<evidence type="ECO:0000256" key="4">
    <source>
        <dbReference type="SAM" id="MobiDB-lite"/>
    </source>
</evidence>
<organism evidence="6 7">
    <name type="scientific">Recurvomyces mirabilis</name>
    <dbReference type="NCBI Taxonomy" id="574656"/>
    <lineage>
        <taxon>Eukaryota</taxon>
        <taxon>Fungi</taxon>
        <taxon>Dikarya</taxon>
        <taxon>Ascomycota</taxon>
        <taxon>Pezizomycotina</taxon>
        <taxon>Dothideomycetes</taxon>
        <taxon>Dothideomycetidae</taxon>
        <taxon>Mycosphaerellales</taxon>
        <taxon>Teratosphaeriaceae</taxon>
        <taxon>Recurvomyces</taxon>
    </lineage>
</organism>
<comment type="subunit">
    <text evidence="2">Monomer.</text>
</comment>
<evidence type="ECO:0000313" key="6">
    <source>
        <dbReference type="EMBL" id="KAK3674660.1"/>
    </source>
</evidence>
<dbReference type="SUPFAM" id="SSF51735">
    <property type="entry name" value="NAD(P)-binding Rossmann-fold domains"/>
    <property type="match status" value="1"/>
</dbReference>
<dbReference type="Proteomes" id="UP001274830">
    <property type="component" value="Unassembled WGS sequence"/>
</dbReference>
<evidence type="ECO:0000259" key="5">
    <source>
        <dbReference type="SMART" id="SM00829"/>
    </source>
</evidence>
<keyword evidence="7" id="KW-1185">Reference proteome</keyword>
<dbReference type="PANTHER" id="PTHR45348:SF2">
    <property type="entry name" value="ZINC-TYPE ALCOHOL DEHYDROGENASE-LIKE PROTEIN C2E1P3.01"/>
    <property type="match status" value="1"/>
</dbReference>
<comment type="similarity">
    <text evidence="1">Belongs to the zinc-containing alcohol dehydrogenase family.</text>
</comment>
<dbReference type="Pfam" id="PF08240">
    <property type="entry name" value="ADH_N"/>
    <property type="match status" value="1"/>
</dbReference>
<evidence type="ECO:0000256" key="3">
    <source>
        <dbReference type="ARBA" id="ARBA00023002"/>
    </source>
</evidence>
<feature type="domain" description="Enoyl reductase (ER)" evidence="5">
    <location>
        <begin position="14"/>
        <end position="343"/>
    </location>
</feature>
<dbReference type="Gene3D" id="3.90.180.10">
    <property type="entry name" value="Medium-chain alcohol dehydrogenases, catalytic domain"/>
    <property type="match status" value="1"/>
</dbReference>
<dbReference type="GO" id="GO:0016651">
    <property type="term" value="F:oxidoreductase activity, acting on NAD(P)H"/>
    <property type="evidence" value="ECO:0007669"/>
    <property type="project" value="InterPro"/>
</dbReference>
<feature type="region of interest" description="Disordered" evidence="4">
    <location>
        <begin position="1"/>
        <end position="26"/>
    </location>
</feature>
<dbReference type="Pfam" id="PF00107">
    <property type="entry name" value="ADH_zinc_N"/>
    <property type="match status" value="1"/>
</dbReference>
<dbReference type="SMART" id="SM00829">
    <property type="entry name" value="PKS_ER"/>
    <property type="match status" value="1"/>
</dbReference>
<evidence type="ECO:0000256" key="2">
    <source>
        <dbReference type="ARBA" id="ARBA00011245"/>
    </source>
</evidence>
<gene>
    <name evidence="6" type="ORF">LTR78_005382</name>
</gene>
<dbReference type="Gene3D" id="3.40.50.720">
    <property type="entry name" value="NAD(P)-binding Rossmann-like Domain"/>
    <property type="match status" value="1"/>
</dbReference>
<dbReference type="PANTHER" id="PTHR45348">
    <property type="entry name" value="HYPOTHETICAL OXIDOREDUCTASE (EUROFUNG)"/>
    <property type="match status" value="1"/>
</dbReference>
<evidence type="ECO:0000256" key="1">
    <source>
        <dbReference type="ARBA" id="ARBA00008072"/>
    </source>
</evidence>
<dbReference type="AlphaFoldDB" id="A0AAE0WMZ1"/>
<dbReference type="EMBL" id="JAUTXT010000018">
    <property type="protein sequence ID" value="KAK3674660.1"/>
    <property type="molecule type" value="Genomic_DNA"/>
</dbReference>
<dbReference type="CDD" id="cd08249">
    <property type="entry name" value="enoyl_reductase_like"/>
    <property type="match status" value="1"/>
</dbReference>